<comment type="caution">
    <text evidence="10">The sequence shown here is derived from an EMBL/GenBank/DDBJ whole genome shotgun (WGS) entry which is preliminary data.</text>
</comment>
<evidence type="ECO:0000256" key="1">
    <source>
        <dbReference type="ARBA" id="ARBA00000085"/>
    </source>
</evidence>
<dbReference type="InterPro" id="IPR036097">
    <property type="entry name" value="HisK_dim/P_sf"/>
</dbReference>
<dbReference type="Pfam" id="PF02518">
    <property type="entry name" value="HATPase_c"/>
    <property type="match status" value="1"/>
</dbReference>
<dbReference type="GO" id="GO:0007234">
    <property type="term" value="P:osmosensory signaling via phosphorelay pathway"/>
    <property type="evidence" value="ECO:0007669"/>
    <property type="project" value="TreeGrafter"/>
</dbReference>
<accession>A0AAP2DZ60</accession>
<feature type="transmembrane region" description="Helical" evidence="7">
    <location>
        <begin position="12"/>
        <end position="30"/>
    </location>
</feature>
<dbReference type="GO" id="GO:0016020">
    <property type="term" value="C:membrane"/>
    <property type="evidence" value="ECO:0007669"/>
    <property type="project" value="UniProtKB-SubCell"/>
</dbReference>
<feature type="domain" description="Histidine kinase" evidence="8">
    <location>
        <begin position="254"/>
        <end position="465"/>
    </location>
</feature>
<feature type="transmembrane region" description="Helical" evidence="7">
    <location>
        <begin position="160"/>
        <end position="182"/>
    </location>
</feature>
<keyword evidence="5" id="KW-0808">Transferase</keyword>
<dbReference type="InterPro" id="IPR005467">
    <property type="entry name" value="His_kinase_dom"/>
</dbReference>
<dbReference type="Gene3D" id="3.30.565.10">
    <property type="entry name" value="Histidine kinase-like ATPase, C-terminal domain"/>
    <property type="match status" value="1"/>
</dbReference>
<dbReference type="InterPro" id="IPR036890">
    <property type="entry name" value="HATPase_C_sf"/>
</dbReference>
<evidence type="ECO:0000313" key="10">
    <source>
        <dbReference type="EMBL" id="MBT1708752.1"/>
    </source>
</evidence>
<comment type="subcellular location">
    <subcellularLocation>
        <location evidence="2">Membrane</location>
    </subcellularLocation>
</comment>
<dbReference type="EMBL" id="JAHESE010000008">
    <property type="protein sequence ID" value="MBT1708752.1"/>
    <property type="molecule type" value="Genomic_DNA"/>
</dbReference>
<dbReference type="SUPFAM" id="SSF47384">
    <property type="entry name" value="Homodimeric domain of signal transducing histidine kinase"/>
    <property type="match status" value="1"/>
</dbReference>
<reference evidence="10 11" key="1">
    <citation type="submission" date="2021-05" db="EMBL/GenBank/DDBJ databases">
        <title>A Polyphasic approach of four new species of the genus Ohtaekwangia: Ohtaekwangia histidinii sp. nov., Ohtaekwangia cretensis sp. nov., Ohtaekwangia indiensis sp. nov., Ohtaekwangia reichenbachii sp. nov. from diverse environment.</title>
        <authorList>
            <person name="Octaviana S."/>
        </authorList>
    </citation>
    <scope>NUCLEOTIDE SEQUENCE [LARGE SCALE GENOMIC DNA]</scope>
    <source>
        <strain evidence="10 11">PWU5</strain>
    </source>
</reference>
<dbReference type="PROSITE" id="PS50109">
    <property type="entry name" value="HIS_KIN"/>
    <property type="match status" value="1"/>
</dbReference>
<evidence type="ECO:0000256" key="4">
    <source>
        <dbReference type="ARBA" id="ARBA00022553"/>
    </source>
</evidence>
<dbReference type="SMART" id="SM00388">
    <property type="entry name" value="HisKA"/>
    <property type="match status" value="1"/>
</dbReference>
<sequence>MLNNLSIRTKIILGQTMLIAMVSLFIYSYYPRQQERSAMKVIHSKIQSVINMFAIGVGIGMGETDFVAVSEALEWAHQDSAIVYITVLNNTGNSIASFSAPGNEKIDVSKIPISEKPVEINGTLFYKTKIVYQKSTFGTLTIGYSLTQLRNAISLLKRTTLYFSLGLFISGVIFSFVVSNMISGNIRELDATVKTISSGAENVRVTVSSNDEVGKLGRAFNDMLERLEHSRKNLVRYSEQLKKQNDELNQFSYVVSHDLKAPLRAIFNLSEWIEEDMREAMSEESKKNMQILRGRVFRLEALINGLLLYSKIGRINVPTEPVDVHVMLKDTIDLLNPPAHVQVTIQKGMPVLNTKKYLLQQVFINLLSNAIKYNDKEQGIINISSSKIPGFYRFTVEDNGVGIAPAYHQKVFEIFQTLQSRDTVEGTGVGLSIIKKSVEDMGGTVTLQSEENKGAAFSFTWPVACLKKKINHEPI</sequence>
<dbReference type="SMART" id="SM00387">
    <property type="entry name" value="HATPase_c"/>
    <property type="match status" value="1"/>
</dbReference>
<dbReference type="InterPro" id="IPR003661">
    <property type="entry name" value="HisK_dim/P_dom"/>
</dbReference>
<keyword evidence="7" id="KW-0472">Membrane</keyword>
<evidence type="ECO:0000256" key="7">
    <source>
        <dbReference type="SAM" id="Phobius"/>
    </source>
</evidence>
<dbReference type="InterPro" id="IPR003660">
    <property type="entry name" value="HAMP_dom"/>
</dbReference>
<dbReference type="InterPro" id="IPR004358">
    <property type="entry name" value="Sig_transdc_His_kin-like_C"/>
</dbReference>
<dbReference type="AlphaFoldDB" id="A0AAP2DZ60"/>
<dbReference type="GO" id="GO:0030295">
    <property type="term" value="F:protein kinase activator activity"/>
    <property type="evidence" value="ECO:0007669"/>
    <property type="project" value="TreeGrafter"/>
</dbReference>
<dbReference type="PANTHER" id="PTHR42878:SF15">
    <property type="entry name" value="BACTERIOPHYTOCHROME"/>
    <property type="match status" value="1"/>
</dbReference>
<evidence type="ECO:0000256" key="2">
    <source>
        <dbReference type="ARBA" id="ARBA00004370"/>
    </source>
</evidence>
<keyword evidence="6" id="KW-0418">Kinase</keyword>
<dbReference type="InterPro" id="IPR050351">
    <property type="entry name" value="BphY/WalK/GraS-like"/>
</dbReference>
<dbReference type="EC" id="2.7.13.3" evidence="3"/>
<evidence type="ECO:0000256" key="6">
    <source>
        <dbReference type="ARBA" id="ARBA00022777"/>
    </source>
</evidence>
<dbReference type="SUPFAM" id="SSF158472">
    <property type="entry name" value="HAMP domain-like"/>
    <property type="match status" value="1"/>
</dbReference>
<dbReference type="Pfam" id="PF00672">
    <property type="entry name" value="HAMP"/>
    <property type="match status" value="1"/>
</dbReference>
<dbReference type="InterPro" id="IPR003594">
    <property type="entry name" value="HATPase_dom"/>
</dbReference>
<keyword evidence="7" id="KW-1133">Transmembrane helix</keyword>
<evidence type="ECO:0000259" key="8">
    <source>
        <dbReference type="PROSITE" id="PS50109"/>
    </source>
</evidence>
<name>A0AAP2DZ60_9BACT</name>
<keyword evidence="7" id="KW-0812">Transmembrane</keyword>
<dbReference type="PANTHER" id="PTHR42878">
    <property type="entry name" value="TWO-COMPONENT HISTIDINE KINASE"/>
    <property type="match status" value="1"/>
</dbReference>
<evidence type="ECO:0000256" key="3">
    <source>
        <dbReference type="ARBA" id="ARBA00012438"/>
    </source>
</evidence>
<dbReference type="GO" id="GO:0000156">
    <property type="term" value="F:phosphorelay response regulator activity"/>
    <property type="evidence" value="ECO:0007669"/>
    <property type="project" value="TreeGrafter"/>
</dbReference>
<gene>
    <name evidence="10" type="ORF">KK062_10980</name>
</gene>
<evidence type="ECO:0000259" key="9">
    <source>
        <dbReference type="PROSITE" id="PS50885"/>
    </source>
</evidence>
<dbReference type="SMART" id="SM00304">
    <property type="entry name" value="HAMP"/>
    <property type="match status" value="1"/>
</dbReference>
<feature type="domain" description="HAMP" evidence="9">
    <location>
        <begin position="180"/>
        <end position="232"/>
    </location>
</feature>
<dbReference type="Gene3D" id="1.10.287.130">
    <property type="match status" value="1"/>
</dbReference>
<comment type="catalytic activity">
    <reaction evidence="1">
        <text>ATP + protein L-histidine = ADP + protein N-phospho-L-histidine.</text>
        <dbReference type="EC" id="2.7.13.3"/>
    </reaction>
</comment>
<dbReference type="PROSITE" id="PS50885">
    <property type="entry name" value="HAMP"/>
    <property type="match status" value="1"/>
</dbReference>
<dbReference type="SUPFAM" id="SSF55874">
    <property type="entry name" value="ATPase domain of HSP90 chaperone/DNA topoisomerase II/histidine kinase"/>
    <property type="match status" value="1"/>
</dbReference>
<organism evidence="10 11">
    <name type="scientific">Dawidia cretensis</name>
    <dbReference type="NCBI Taxonomy" id="2782350"/>
    <lineage>
        <taxon>Bacteria</taxon>
        <taxon>Pseudomonadati</taxon>
        <taxon>Bacteroidota</taxon>
        <taxon>Cytophagia</taxon>
        <taxon>Cytophagales</taxon>
        <taxon>Chryseotaleaceae</taxon>
        <taxon>Dawidia</taxon>
    </lineage>
</organism>
<evidence type="ECO:0000256" key="5">
    <source>
        <dbReference type="ARBA" id="ARBA00022679"/>
    </source>
</evidence>
<dbReference type="Pfam" id="PF00512">
    <property type="entry name" value="HisKA"/>
    <property type="match status" value="1"/>
</dbReference>
<dbReference type="Gene3D" id="6.10.340.10">
    <property type="match status" value="1"/>
</dbReference>
<protein>
    <recommendedName>
        <fullName evidence="3">histidine kinase</fullName>
        <ecNumber evidence="3">2.7.13.3</ecNumber>
    </recommendedName>
</protein>
<dbReference type="GO" id="GO:0000155">
    <property type="term" value="F:phosphorelay sensor kinase activity"/>
    <property type="evidence" value="ECO:0007669"/>
    <property type="project" value="InterPro"/>
</dbReference>
<dbReference type="CDD" id="cd06225">
    <property type="entry name" value="HAMP"/>
    <property type="match status" value="1"/>
</dbReference>
<proteinExistence type="predicted"/>
<keyword evidence="4" id="KW-0597">Phosphoprotein</keyword>
<keyword evidence="11" id="KW-1185">Reference proteome</keyword>
<dbReference type="Proteomes" id="UP001319080">
    <property type="component" value="Unassembled WGS sequence"/>
</dbReference>
<evidence type="ECO:0000313" key="11">
    <source>
        <dbReference type="Proteomes" id="UP001319080"/>
    </source>
</evidence>
<dbReference type="CDD" id="cd00082">
    <property type="entry name" value="HisKA"/>
    <property type="match status" value="1"/>
</dbReference>
<dbReference type="RefSeq" id="WP_254084345.1">
    <property type="nucleotide sequence ID" value="NZ_JAHESE010000008.1"/>
</dbReference>
<dbReference type="PRINTS" id="PR00344">
    <property type="entry name" value="BCTRLSENSOR"/>
</dbReference>